<dbReference type="Proteomes" id="UP000324222">
    <property type="component" value="Unassembled WGS sequence"/>
</dbReference>
<feature type="chain" id="PRO_5022920899" description="Secreted protein" evidence="1">
    <location>
        <begin position="26"/>
        <end position="71"/>
    </location>
</feature>
<sequence>MAKRAKKRAVAVVVVVVVVIGEVAVEGVAEAAGRWTEWRWPRLCRYHHHHRVVGKQSIFAPRIKIIASFTE</sequence>
<reference evidence="2 3" key="1">
    <citation type="submission" date="2019-05" db="EMBL/GenBank/DDBJ databases">
        <title>Another draft genome of Portunus trituberculatus and its Hox gene families provides insights of decapod evolution.</title>
        <authorList>
            <person name="Jeong J.-H."/>
            <person name="Song I."/>
            <person name="Kim S."/>
            <person name="Choi T."/>
            <person name="Kim D."/>
            <person name="Ryu S."/>
            <person name="Kim W."/>
        </authorList>
    </citation>
    <scope>NUCLEOTIDE SEQUENCE [LARGE SCALE GENOMIC DNA]</scope>
    <source>
        <tissue evidence="2">Muscle</tissue>
    </source>
</reference>
<accession>A0A5B7CGT7</accession>
<dbReference type="EMBL" id="VSRR010000031">
    <property type="protein sequence ID" value="MPC08475.1"/>
    <property type="molecule type" value="Genomic_DNA"/>
</dbReference>
<feature type="signal peptide" evidence="1">
    <location>
        <begin position="1"/>
        <end position="25"/>
    </location>
</feature>
<organism evidence="2 3">
    <name type="scientific">Portunus trituberculatus</name>
    <name type="common">Swimming crab</name>
    <name type="synonym">Neptunus trituberculatus</name>
    <dbReference type="NCBI Taxonomy" id="210409"/>
    <lineage>
        <taxon>Eukaryota</taxon>
        <taxon>Metazoa</taxon>
        <taxon>Ecdysozoa</taxon>
        <taxon>Arthropoda</taxon>
        <taxon>Crustacea</taxon>
        <taxon>Multicrustacea</taxon>
        <taxon>Malacostraca</taxon>
        <taxon>Eumalacostraca</taxon>
        <taxon>Eucarida</taxon>
        <taxon>Decapoda</taxon>
        <taxon>Pleocyemata</taxon>
        <taxon>Brachyura</taxon>
        <taxon>Eubrachyura</taxon>
        <taxon>Portunoidea</taxon>
        <taxon>Portunidae</taxon>
        <taxon>Portuninae</taxon>
        <taxon>Portunus</taxon>
    </lineage>
</organism>
<keyword evidence="3" id="KW-1185">Reference proteome</keyword>
<keyword evidence="1" id="KW-0732">Signal</keyword>
<name>A0A5B7CGT7_PORTR</name>
<evidence type="ECO:0008006" key="4">
    <source>
        <dbReference type="Google" id="ProtNLM"/>
    </source>
</evidence>
<proteinExistence type="predicted"/>
<gene>
    <name evidence="2" type="ORF">E2C01_001062</name>
</gene>
<evidence type="ECO:0000313" key="3">
    <source>
        <dbReference type="Proteomes" id="UP000324222"/>
    </source>
</evidence>
<protein>
    <recommendedName>
        <fullName evidence="4">Secreted protein</fullName>
    </recommendedName>
</protein>
<evidence type="ECO:0000313" key="2">
    <source>
        <dbReference type="EMBL" id="MPC08475.1"/>
    </source>
</evidence>
<dbReference type="AlphaFoldDB" id="A0A5B7CGT7"/>
<comment type="caution">
    <text evidence="2">The sequence shown here is derived from an EMBL/GenBank/DDBJ whole genome shotgun (WGS) entry which is preliminary data.</text>
</comment>
<evidence type="ECO:0000256" key="1">
    <source>
        <dbReference type="SAM" id="SignalP"/>
    </source>
</evidence>